<keyword evidence="3" id="KW-1185">Reference proteome</keyword>
<gene>
    <name evidence="2" type="ORF">QWY14_07950</name>
</gene>
<dbReference type="Proteomes" id="UP001172055">
    <property type="component" value="Unassembled WGS sequence"/>
</dbReference>
<organism evidence="2 3">
    <name type="scientific">Planococcus shixiaomingii</name>
    <dbReference type="NCBI Taxonomy" id="3058393"/>
    <lineage>
        <taxon>Bacteria</taxon>
        <taxon>Bacillati</taxon>
        <taxon>Bacillota</taxon>
        <taxon>Bacilli</taxon>
        <taxon>Bacillales</taxon>
        <taxon>Caryophanaceae</taxon>
        <taxon>Planococcus</taxon>
    </lineage>
</organism>
<dbReference type="EMBL" id="JAUJWV010000001">
    <property type="protein sequence ID" value="MDN7241723.1"/>
    <property type="molecule type" value="Genomic_DNA"/>
</dbReference>
<dbReference type="RefSeq" id="WP_301723338.1">
    <property type="nucleotide sequence ID" value="NZ_JAUJWV010000001.1"/>
</dbReference>
<feature type="compositionally biased region" description="Gly residues" evidence="1">
    <location>
        <begin position="151"/>
        <end position="167"/>
    </location>
</feature>
<feature type="region of interest" description="Disordered" evidence="1">
    <location>
        <begin position="54"/>
        <end position="183"/>
    </location>
</feature>
<comment type="caution">
    <text evidence="2">The sequence shown here is derived from an EMBL/GenBank/DDBJ whole genome shotgun (WGS) entry which is preliminary data.</text>
</comment>
<feature type="compositionally biased region" description="Basic and acidic residues" evidence="1">
    <location>
        <begin position="66"/>
        <end position="81"/>
    </location>
</feature>
<evidence type="ECO:0000313" key="2">
    <source>
        <dbReference type="EMBL" id="MDN7241723.1"/>
    </source>
</evidence>
<accession>A0ABT8N1F5</accession>
<evidence type="ECO:0000313" key="3">
    <source>
        <dbReference type="Proteomes" id="UP001172055"/>
    </source>
</evidence>
<feature type="compositionally biased region" description="Low complexity" evidence="1">
    <location>
        <begin position="87"/>
        <end position="150"/>
    </location>
</feature>
<sequence length="297" mass="31000">MKKHLKKIALILGVLVLCVAGYVFYTFQVKEYDTADEKVDEVTKEKIEIDLPDDSKLTVDEDGNVTEEKADKKDKEKKESNTDSDSDASGTASSTEGSATAVASSTNDSSNTVSKTSNSNGSTGNNGSSNNGSGGNSDSNSNGSAVNTGSNGNGSTGNGSNGNGNGSNGNNDTNGNGNGGSVDRVTVADIKQKYVPALEGLEATANARLNSLIGVAVTDYNKNSSKGYGFFYNKYTGAAASLEAQMDSAFYGVVDVMKRDLKANGLAESHVKSVVNEYENTKKQRKNDLMKKAAGLK</sequence>
<proteinExistence type="predicted"/>
<evidence type="ECO:0000256" key="1">
    <source>
        <dbReference type="SAM" id="MobiDB-lite"/>
    </source>
</evidence>
<protein>
    <submittedName>
        <fullName evidence="2">Uncharacterized protein</fullName>
    </submittedName>
</protein>
<name>A0ABT8N1F5_9BACL</name>
<reference evidence="2 3" key="1">
    <citation type="submission" date="2023-06" db="EMBL/GenBank/DDBJ databases">
        <title>Novel species in genus Planococcus.</title>
        <authorList>
            <person name="Ning S."/>
        </authorList>
    </citation>
    <scope>NUCLEOTIDE SEQUENCE [LARGE SCALE GENOMIC DNA]</scope>
    <source>
        <strain evidence="2 3">N028</strain>
    </source>
</reference>